<dbReference type="AlphaFoldDB" id="A0A0V1HM09"/>
<comment type="caution">
    <text evidence="2">The sequence shown here is derived from an EMBL/GenBank/DDBJ whole genome shotgun (WGS) entry which is preliminary data.</text>
</comment>
<gene>
    <name evidence="2" type="ORF">T11_14617</name>
</gene>
<keyword evidence="3" id="KW-1185">Reference proteome</keyword>
<evidence type="ECO:0000256" key="1">
    <source>
        <dbReference type="SAM" id="MobiDB-lite"/>
    </source>
</evidence>
<name>A0A0V1HM09_9BILA</name>
<accession>A0A0V1HM09</accession>
<dbReference type="OrthoDB" id="8069008at2759"/>
<feature type="region of interest" description="Disordered" evidence="1">
    <location>
        <begin position="1"/>
        <end position="25"/>
    </location>
</feature>
<proteinExistence type="predicted"/>
<reference evidence="2 3" key="1">
    <citation type="submission" date="2015-01" db="EMBL/GenBank/DDBJ databases">
        <title>Evolution of Trichinella species and genotypes.</title>
        <authorList>
            <person name="Korhonen P.K."/>
            <person name="Edoardo P."/>
            <person name="Giuseppe L.R."/>
            <person name="Gasser R.B."/>
        </authorList>
    </citation>
    <scope>NUCLEOTIDE SEQUENCE [LARGE SCALE GENOMIC DNA]</scope>
    <source>
        <strain evidence="2">ISS1029</strain>
    </source>
</reference>
<organism evidence="2 3">
    <name type="scientific">Trichinella zimbabwensis</name>
    <dbReference type="NCBI Taxonomy" id="268475"/>
    <lineage>
        <taxon>Eukaryota</taxon>
        <taxon>Metazoa</taxon>
        <taxon>Ecdysozoa</taxon>
        <taxon>Nematoda</taxon>
        <taxon>Enoplea</taxon>
        <taxon>Dorylaimia</taxon>
        <taxon>Trichinellida</taxon>
        <taxon>Trichinellidae</taxon>
        <taxon>Trichinella</taxon>
    </lineage>
</organism>
<protein>
    <submittedName>
        <fullName evidence="2">Uncharacterized protein</fullName>
    </submittedName>
</protein>
<dbReference type="EMBL" id="JYDP01000049">
    <property type="protein sequence ID" value="KRZ11484.1"/>
    <property type="molecule type" value="Genomic_DNA"/>
</dbReference>
<sequence length="133" mass="14932">MAKTRVAPPPQTAESPETRAHGSAGCRETGTFRAEHIKTGDSLPYVLELSWLGLTNRWKPFICNQMEEIQQLVEPALWKHCPRNDNTADFLSRGLNVGGLATETRCWRGRSWLADFPRTWPCDVGDPGRVAQL</sequence>
<evidence type="ECO:0000313" key="3">
    <source>
        <dbReference type="Proteomes" id="UP000055024"/>
    </source>
</evidence>
<dbReference type="Proteomes" id="UP000055024">
    <property type="component" value="Unassembled WGS sequence"/>
</dbReference>
<evidence type="ECO:0000313" key="2">
    <source>
        <dbReference type="EMBL" id="KRZ11484.1"/>
    </source>
</evidence>